<keyword evidence="3" id="KW-1185">Reference proteome</keyword>
<accession>A0AAV4U214</accession>
<protein>
    <submittedName>
        <fullName evidence="2">Uncharacterized protein</fullName>
    </submittedName>
</protein>
<organism evidence="2 3">
    <name type="scientific">Caerostris extrusa</name>
    <name type="common">Bark spider</name>
    <name type="synonym">Caerostris bankana</name>
    <dbReference type="NCBI Taxonomy" id="172846"/>
    <lineage>
        <taxon>Eukaryota</taxon>
        <taxon>Metazoa</taxon>
        <taxon>Ecdysozoa</taxon>
        <taxon>Arthropoda</taxon>
        <taxon>Chelicerata</taxon>
        <taxon>Arachnida</taxon>
        <taxon>Araneae</taxon>
        <taxon>Araneomorphae</taxon>
        <taxon>Entelegynae</taxon>
        <taxon>Araneoidea</taxon>
        <taxon>Araneidae</taxon>
        <taxon>Caerostris</taxon>
    </lineage>
</organism>
<proteinExistence type="predicted"/>
<keyword evidence="1" id="KW-0472">Membrane</keyword>
<evidence type="ECO:0000313" key="2">
    <source>
        <dbReference type="EMBL" id="GIY51770.1"/>
    </source>
</evidence>
<dbReference type="AlphaFoldDB" id="A0AAV4U214"/>
<comment type="caution">
    <text evidence="2">The sequence shown here is derived from an EMBL/GenBank/DDBJ whole genome shotgun (WGS) entry which is preliminary data.</text>
</comment>
<evidence type="ECO:0000256" key="1">
    <source>
        <dbReference type="SAM" id="Phobius"/>
    </source>
</evidence>
<reference evidence="2 3" key="1">
    <citation type="submission" date="2021-06" db="EMBL/GenBank/DDBJ databases">
        <title>Caerostris extrusa draft genome.</title>
        <authorList>
            <person name="Kono N."/>
            <person name="Arakawa K."/>
        </authorList>
    </citation>
    <scope>NUCLEOTIDE SEQUENCE [LARGE SCALE GENOMIC DNA]</scope>
</reference>
<feature type="transmembrane region" description="Helical" evidence="1">
    <location>
        <begin position="49"/>
        <end position="72"/>
    </location>
</feature>
<dbReference type="Proteomes" id="UP001054945">
    <property type="component" value="Unassembled WGS sequence"/>
</dbReference>
<evidence type="ECO:0000313" key="3">
    <source>
        <dbReference type="Proteomes" id="UP001054945"/>
    </source>
</evidence>
<sequence>MKVKQRINVTNLPSPKMPLEPRCKQSNRSFSTGSVALASRRVALARIKFSFLVCADIGRYMIHILGLIIKIVKLDHKTK</sequence>
<keyword evidence="1" id="KW-1133">Transmembrane helix</keyword>
<keyword evidence="1" id="KW-0812">Transmembrane</keyword>
<dbReference type="EMBL" id="BPLR01012158">
    <property type="protein sequence ID" value="GIY51770.1"/>
    <property type="molecule type" value="Genomic_DNA"/>
</dbReference>
<name>A0AAV4U214_CAEEX</name>
<gene>
    <name evidence="2" type="ORF">CEXT_271431</name>
</gene>